<dbReference type="AlphaFoldDB" id="A0A917D1N9"/>
<comment type="caution">
    <text evidence="1">The sequence shown here is derived from an EMBL/GenBank/DDBJ whole genome shotgun (WGS) entry which is preliminary data.</text>
</comment>
<organism evidence="1 2">
    <name type="scientific">Rhodococcoides trifolii</name>
    <dbReference type="NCBI Taxonomy" id="908250"/>
    <lineage>
        <taxon>Bacteria</taxon>
        <taxon>Bacillati</taxon>
        <taxon>Actinomycetota</taxon>
        <taxon>Actinomycetes</taxon>
        <taxon>Mycobacteriales</taxon>
        <taxon>Nocardiaceae</taxon>
        <taxon>Rhodococcoides</taxon>
    </lineage>
</organism>
<name>A0A917D1N9_9NOCA</name>
<dbReference type="Gene3D" id="3.40.50.1820">
    <property type="entry name" value="alpha/beta hydrolase"/>
    <property type="match status" value="1"/>
</dbReference>
<dbReference type="Proteomes" id="UP000654257">
    <property type="component" value="Unassembled WGS sequence"/>
</dbReference>
<evidence type="ECO:0000313" key="2">
    <source>
        <dbReference type="Proteomes" id="UP000654257"/>
    </source>
</evidence>
<proteinExistence type="predicted"/>
<sequence>MPVRVGGPAKGDAVLLIPGADDSPDVWDAVAERLHNSELRTVSIDSVAGLTDADVLAVLDELSIPWVNLVGNREGADIAWSLAARTFGRVVSLVAIDSGHPGAECPPVEVRTTVVVADPAMQAAANASSRWVYGDFRIVTLDSCASAPLDAAPSVATEIVMRTSAW</sequence>
<reference evidence="1" key="2">
    <citation type="submission" date="2020-09" db="EMBL/GenBank/DDBJ databases">
        <authorList>
            <person name="Sun Q."/>
            <person name="Sedlacek I."/>
        </authorList>
    </citation>
    <scope>NUCLEOTIDE SEQUENCE</scope>
    <source>
        <strain evidence="1">CCM 7905</strain>
    </source>
</reference>
<reference evidence="1" key="1">
    <citation type="journal article" date="2014" name="Int. J. Syst. Evol. Microbiol.">
        <title>Complete genome sequence of Corynebacterium casei LMG S-19264T (=DSM 44701T), isolated from a smear-ripened cheese.</title>
        <authorList>
            <consortium name="US DOE Joint Genome Institute (JGI-PGF)"/>
            <person name="Walter F."/>
            <person name="Albersmeier A."/>
            <person name="Kalinowski J."/>
            <person name="Ruckert C."/>
        </authorList>
    </citation>
    <scope>NUCLEOTIDE SEQUENCE</scope>
    <source>
        <strain evidence="1">CCM 7905</strain>
    </source>
</reference>
<dbReference type="SUPFAM" id="SSF53474">
    <property type="entry name" value="alpha/beta-Hydrolases"/>
    <property type="match status" value="1"/>
</dbReference>
<gene>
    <name evidence="1" type="ORF">GCM10007304_21880</name>
</gene>
<dbReference type="GO" id="GO:0016787">
    <property type="term" value="F:hydrolase activity"/>
    <property type="evidence" value="ECO:0007669"/>
    <property type="project" value="UniProtKB-KW"/>
</dbReference>
<dbReference type="InterPro" id="IPR029058">
    <property type="entry name" value="AB_hydrolase_fold"/>
</dbReference>
<evidence type="ECO:0000313" key="1">
    <source>
        <dbReference type="EMBL" id="GGG07462.1"/>
    </source>
</evidence>
<keyword evidence="2" id="KW-1185">Reference proteome</keyword>
<keyword evidence="1" id="KW-0378">Hydrolase</keyword>
<dbReference type="EMBL" id="BMCU01000002">
    <property type="protein sequence ID" value="GGG07462.1"/>
    <property type="molecule type" value="Genomic_DNA"/>
</dbReference>
<accession>A0A917D1N9</accession>
<protein>
    <submittedName>
        <fullName evidence="1">Alpha/beta hydrolase</fullName>
    </submittedName>
</protein>